<keyword evidence="2" id="KW-0812">Transmembrane</keyword>
<feature type="region of interest" description="Disordered" evidence="1">
    <location>
        <begin position="200"/>
        <end position="252"/>
    </location>
</feature>
<dbReference type="Proteomes" id="UP000004725">
    <property type="component" value="Unassembled WGS sequence"/>
</dbReference>
<evidence type="ECO:0000313" key="4">
    <source>
        <dbReference type="Proteomes" id="UP000004725"/>
    </source>
</evidence>
<keyword evidence="2" id="KW-0472">Membrane</keyword>
<organism evidence="3 4">
    <name type="scientific">Planococcus antarcticus DSM 14505</name>
    <dbReference type="NCBI Taxonomy" id="1185653"/>
    <lineage>
        <taxon>Bacteria</taxon>
        <taxon>Bacillati</taxon>
        <taxon>Bacillota</taxon>
        <taxon>Bacilli</taxon>
        <taxon>Bacillales</taxon>
        <taxon>Caryophanaceae</taxon>
        <taxon>Planococcus</taxon>
    </lineage>
</organism>
<feature type="compositionally biased region" description="Acidic residues" evidence="1">
    <location>
        <begin position="236"/>
        <end position="252"/>
    </location>
</feature>
<evidence type="ECO:0000256" key="2">
    <source>
        <dbReference type="SAM" id="Phobius"/>
    </source>
</evidence>
<proteinExistence type="predicted"/>
<dbReference type="AlphaFoldDB" id="A0AA87IP71"/>
<sequence length="252" mass="27822">MLVDINLLPQKERERPVILFAAIGILLVAVFIWAIFFFMAQSQNSQQTTADAEYTQVAAQSAAIRTQLEASIGLNDEQQLQATVDWAEGYQFDTVPLVGDLVSRLPERGFFDSFSFVKPNLATLTIQFDTSREAAYYLAQLKASEFLESAKLDSVTNEELELMEEEGTSTSNIEEIIENPRYLATYSLVYVDERLPAEGTVNADSTVTPATEGEPVAEETPSPEIPAEETPSPEIPAEETETVPAESEVDVQ</sequence>
<name>A0AA87IP71_9BACL</name>
<keyword evidence="2" id="KW-1133">Transmembrane helix</keyword>
<evidence type="ECO:0000313" key="3">
    <source>
        <dbReference type="EMBL" id="EIM07952.1"/>
    </source>
</evidence>
<protein>
    <submittedName>
        <fullName evidence="3">Fimbrial assembly family protein</fullName>
    </submittedName>
</protein>
<dbReference type="EMBL" id="AJYB01000011">
    <property type="protein sequence ID" value="EIM07952.1"/>
    <property type="molecule type" value="Genomic_DNA"/>
</dbReference>
<reference evidence="3 4" key="1">
    <citation type="journal article" date="2012" name="J. Bacteriol.">
        <title>Genome Sequence of the Antarctic Psychrophile Bacterium Planococcus antarcticus DSM 14505.</title>
        <authorList>
            <person name="Margolles A."/>
            <person name="Gueimonde M."/>
            <person name="Sanchez B."/>
        </authorList>
    </citation>
    <scope>NUCLEOTIDE SEQUENCE [LARGE SCALE GENOMIC DNA]</scope>
    <source>
        <strain evidence="3 4">DSM 14505</strain>
    </source>
</reference>
<feature type="transmembrane region" description="Helical" evidence="2">
    <location>
        <begin position="17"/>
        <end position="39"/>
    </location>
</feature>
<accession>A0AA87IP71</accession>
<evidence type="ECO:0000256" key="1">
    <source>
        <dbReference type="SAM" id="MobiDB-lite"/>
    </source>
</evidence>
<gene>
    <name evidence="3" type="ORF">A1A1_03832</name>
</gene>
<comment type="caution">
    <text evidence="3">The sequence shown here is derived from an EMBL/GenBank/DDBJ whole genome shotgun (WGS) entry which is preliminary data.</text>
</comment>
<dbReference type="RefSeq" id="WP_006828778.1">
    <property type="nucleotide sequence ID" value="NZ_AJYB01000011.1"/>
</dbReference>